<dbReference type="STRING" id="10228.B3SA33"/>
<dbReference type="FunCoup" id="B3SA33">
    <property type="interactions" value="228"/>
</dbReference>
<evidence type="ECO:0000256" key="1">
    <source>
        <dbReference type="ARBA" id="ARBA00005964"/>
    </source>
</evidence>
<dbReference type="FunFam" id="3.40.50.1820:FF:000029">
    <property type="entry name" value="Acetylcholinesterase"/>
    <property type="match status" value="1"/>
</dbReference>
<evidence type="ECO:0000256" key="4">
    <source>
        <dbReference type="ARBA" id="ARBA00022801"/>
    </source>
</evidence>
<dbReference type="Gene3D" id="3.40.50.1820">
    <property type="entry name" value="alpha/beta hydrolase"/>
    <property type="match status" value="1"/>
</dbReference>
<evidence type="ECO:0000256" key="2">
    <source>
        <dbReference type="ARBA" id="ARBA00022487"/>
    </source>
</evidence>
<evidence type="ECO:0000256" key="6">
    <source>
        <dbReference type="SAM" id="Phobius"/>
    </source>
</evidence>
<proteinExistence type="inferred from homology"/>
<keyword evidence="5" id="KW-1015">Disulfide bond</keyword>
<dbReference type="InterPro" id="IPR002018">
    <property type="entry name" value="CarbesteraseB"/>
</dbReference>
<evidence type="ECO:0000313" key="8">
    <source>
        <dbReference type="EMBL" id="EDV20448.1"/>
    </source>
</evidence>
<dbReference type="KEGG" id="tad:TRIADDRAFT_32085"/>
<dbReference type="PhylomeDB" id="B3SA33"/>
<evidence type="ECO:0000256" key="3">
    <source>
        <dbReference type="ARBA" id="ARBA00022729"/>
    </source>
</evidence>
<dbReference type="InterPro" id="IPR029058">
    <property type="entry name" value="AB_hydrolase_fold"/>
</dbReference>
<protein>
    <recommendedName>
        <fullName evidence="7">Carboxylesterase type B domain-containing protein</fullName>
    </recommendedName>
</protein>
<evidence type="ECO:0000256" key="5">
    <source>
        <dbReference type="ARBA" id="ARBA00023157"/>
    </source>
</evidence>
<dbReference type="EMBL" id="DS985260">
    <property type="protein sequence ID" value="EDV20448.1"/>
    <property type="molecule type" value="Genomic_DNA"/>
</dbReference>
<dbReference type="eggNOG" id="KOG4389">
    <property type="taxonomic scope" value="Eukaryota"/>
</dbReference>
<keyword evidence="2" id="KW-0719">Serine esterase</keyword>
<evidence type="ECO:0000259" key="7">
    <source>
        <dbReference type="Pfam" id="PF00135"/>
    </source>
</evidence>
<organism evidence="8 9">
    <name type="scientific">Trichoplax adhaerens</name>
    <name type="common">Trichoplax reptans</name>
    <dbReference type="NCBI Taxonomy" id="10228"/>
    <lineage>
        <taxon>Eukaryota</taxon>
        <taxon>Metazoa</taxon>
        <taxon>Placozoa</taxon>
        <taxon>Uniplacotomia</taxon>
        <taxon>Trichoplacea</taxon>
        <taxon>Trichoplacidae</taxon>
        <taxon>Trichoplax</taxon>
    </lineage>
</organism>
<dbReference type="OMA" id="NCARANT"/>
<keyword evidence="6" id="KW-0812">Transmembrane</keyword>
<dbReference type="Pfam" id="PF00135">
    <property type="entry name" value="COesterase"/>
    <property type="match status" value="1"/>
</dbReference>
<dbReference type="InterPro" id="IPR019819">
    <property type="entry name" value="Carboxylesterase_B_CS"/>
</dbReference>
<dbReference type="Proteomes" id="UP000009022">
    <property type="component" value="Unassembled WGS sequence"/>
</dbReference>
<name>B3SA33_TRIAD</name>
<reference evidence="8 9" key="1">
    <citation type="journal article" date="2008" name="Nature">
        <title>The Trichoplax genome and the nature of placozoans.</title>
        <authorList>
            <person name="Srivastava M."/>
            <person name="Begovic E."/>
            <person name="Chapman J."/>
            <person name="Putnam N.H."/>
            <person name="Hellsten U."/>
            <person name="Kawashima T."/>
            <person name="Kuo A."/>
            <person name="Mitros T."/>
            <person name="Salamov A."/>
            <person name="Carpenter M.L."/>
            <person name="Signorovitch A.Y."/>
            <person name="Moreno M.A."/>
            <person name="Kamm K."/>
            <person name="Grimwood J."/>
            <person name="Schmutz J."/>
            <person name="Shapiro H."/>
            <person name="Grigoriev I.V."/>
            <person name="Buss L.W."/>
            <person name="Schierwater B."/>
            <person name="Dellaporta S.L."/>
            <person name="Rokhsar D.S."/>
        </authorList>
    </citation>
    <scope>NUCLEOTIDE SEQUENCE [LARGE SCALE GENOMIC DNA]</scope>
    <source>
        <strain evidence="8 9">Grell-BS-1999</strain>
    </source>
</reference>
<dbReference type="InParanoid" id="B3SA33"/>
<keyword evidence="3" id="KW-0732">Signal</keyword>
<dbReference type="InterPro" id="IPR051093">
    <property type="entry name" value="Neuroligin/BSAL"/>
</dbReference>
<comment type="similarity">
    <text evidence="1">Belongs to the type-B carboxylesterase/lipase family.</text>
</comment>
<accession>B3SA33</accession>
<keyword evidence="4" id="KW-0378">Hydrolase</keyword>
<gene>
    <name evidence="8" type="ORF">TRIADDRAFT_32085</name>
</gene>
<feature type="domain" description="Carboxylesterase type B" evidence="7">
    <location>
        <begin position="2"/>
        <end position="517"/>
    </location>
</feature>
<dbReference type="HOGENOM" id="CLU_006586_13_0_1"/>
<dbReference type="PANTHER" id="PTHR43903">
    <property type="entry name" value="NEUROLIGIN"/>
    <property type="match status" value="1"/>
</dbReference>
<dbReference type="PROSITE" id="PS00941">
    <property type="entry name" value="CARBOXYLESTERASE_B_2"/>
    <property type="match status" value="1"/>
</dbReference>
<feature type="transmembrane region" description="Helical" evidence="6">
    <location>
        <begin position="563"/>
        <end position="587"/>
    </location>
</feature>
<dbReference type="GeneID" id="6758354"/>
<dbReference type="RefSeq" id="XP_002117142.1">
    <property type="nucleotide sequence ID" value="XM_002117106.1"/>
</dbReference>
<keyword evidence="6" id="KW-0472">Membrane</keyword>
<evidence type="ECO:0000313" key="9">
    <source>
        <dbReference type="Proteomes" id="UP000009022"/>
    </source>
</evidence>
<dbReference type="SUPFAM" id="SSF53474">
    <property type="entry name" value="alpha/beta-Hydrolases"/>
    <property type="match status" value="1"/>
</dbReference>
<dbReference type="ESTHER" id="triad-b3sa33">
    <property type="family name" value="Cholinesterase-like"/>
</dbReference>
<keyword evidence="9" id="KW-1185">Reference proteome</keyword>
<sequence length="596" mass="66233">MVHTNKGPVAGIDFNVEGKTVYGYLGIPFAQPPVGSLRFQPPQPIETVWKQPFDATSLPYACPQGLPIPDLSQDTKHGQIREDCLYINVWTPSASSTSKLPVFVFIHGGAYFYGSGSRWQGKVLASNQNIIVVTMNYRLGAFGFMTPGEKVDGKHVIEPNLGLYDQRLALQWVRENIAQFGGDPNKITASGNSVGAMSVGLHTMSPGSKGLIHRAILDSGTPQFPEFFHPDFTTPRKVFEEAVKHSNCARANTAETVACLQDLPMQELLGAQFKTMGVYPFGFSVAVDDQFLPDNPETLLKNGQYEKVPTMIGTTSDDGSVFVRMGGYPDIEKGLSTENFFASIDVFFKAFSKQTRSAIKFRYTNWIKENDPLAVRDEATKLFNDYFFAAPADKCAQQYASDGVPTYYFEFAFPTKLSFIFPSYLGVTHTMEMPQVVGYPIDKPASFLANFTDEDVKVSRRMMETWGNFIKYGGDPNTPNLDGIAWPRFYGNSSQYYVFTASPAVRDHLRSNNMRFWNHLIPKLNATQPLSVATISTTSSPTTKLPLTTQLSPLLQELHTYRLALWITLGAACFLAILSLILGIMVAKIRNRPMKS</sequence>
<dbReference type="CTD" id="6758354"/>
<dbReference type="GO" id="GO:0052689">
    <property type="term" value="F:carboxylic ester hydrolase activity"/>
    <property type="evidence" value="ECO:0007669"/>
    <property type="project" value="UniProtKB-KW"/>
</dbReference>
<dbReference type="AlphaFoldDB" id="B3SA33"/>
<dbReference type="OrthoDB" id="9000293at2759"/>
<keyword evidence="6" id="KW-1133">Transmembrane helix</keyword>